<dbReference type="InterPro" id="IPR000571">
    <property type="entry name" value="Znf_CCCH"/>
</dbReference>
<feature type="domain" description="C3H1-type" evidence="2">
    <location>
        <begin position="1"/>
        <end position="15"/>
    </location>
</feature>
<accession>A0A7J8CML9</accession>
<dbReference type="AlphaFoldDB" id="A0A7J8CML9"/>
<protein>
    <submittedName>
        <fullName evidence="3">U2 small nuclear RNA auxiliary factor 1 like 4</fullName>
    </submittedName>
</protein>
<feature type="region of interest" description="Disordered" evidence="1">
    <location>
        <begin position="28"/>
        <end position="61"/>
    </location>
</feature>
<evidence type="ECO:0000259" key="2">
    <source>
        <dbReference type="Pfam" id="PF00642"/>
    </source>
</evidence>
<dbReference type="Pfam" id="PF00642">
    <property type="entry name" value="zf-CCCH"/>
    <property type="match status" value="1"/>
</dbReference>
<evidence type="ECO:0000313" key="3">
    <source>
        <dbReference type="EMBL" id="KAF6412144.1"/>
    </source>
</evidence>
<dbReference type="Proteomes" id="UP000593571">
    <property type="component" value="Unassembled WGS sequence"/>
</dbReference>
<dbReference type="GO" id="GO:0046872">
    <property type="term" value="F:metal ion binding"/>
    <property type="evidence" value="ECO:0007669"/>
    <property type="project" value="InterPro"/>
</dbReference>
<evidence type="ECO:0000313" key="4">
    <source>
        <dbReference type="Proteomes" id="UP000593571"/>
    </source>
</evidence>
<organism evidence="3 4">
    <name type="scientific">Rousettus aegyptiacus</name>
    <name type="common">Egyptian fruit bat</name>
    <name type="synonym">Pteropus aegyptiacus</name>
    <dbReference type="NCBI Taxonomy" id="9407"/>
    <lineage>
        <taxon>Eukaryota</taxon>
        <taxon>Metazoa</taxon>
        <taxon>Chordata</taxon>
        <taxon>Craniata</taxon>
        <taxon>Vertebrata</taxon>
        <taxon>Euteleostomi</taxon>
        <taxon>Mammalia</taxon>
        <taxon>Eutheria</taxon>
        <taxon>Laurasiatheria</taxon>
        <taxon>Chiroptera</taxon>
        <taxon>Yinpterochiroptera</taxon>
        <taxon>Pteropodoidea</taxon>
        <taxon>Pteropodidae</taxon>
        <taxon>Rousettinae</taxon>
        <taxon>Rousettus</taxon>
    </lineage>
</organism>
<dbReference type="EMBL" id="JACASE010000014">
    <property type="protein sequence ID" value="KAF6412144.1"/>
    <property type="molecule type" value="Genomic_DNA"/>
</dbReference>
<keyword evidence="4" id="KW-1185">Reference proteome</keyword>
<proteinExistence type="predicted"/>
<name>A0A7J8CML9_ROUAE</name>
<evidence type="ECO:0000256" key="1">
    <source>
        <dbReference type="SAM" id="MobiDB-lite"/>
    </source>
</evidence>
<comment type="caution">
    <text evidence="3">The sequence shown here is derived from an EMBL/GenBank/DDBJ whole genome shotgun (WGS) entry which is preliminary data.</text>
</comment>
<gene>
    <name evidence="3" type="ORF">HJG63_020158</name>
</gene>
<feature type="compositionally biased region" description="Basic residues" evidence="1">
    <location>
        <begin position="31"/>
        <end position="61"/>
    </location>
</feature>
<reference evidence="3 4" key="1">
    <citation type="journal article" date="2020" name="Nature">
        <title>Six reference-quality genomes reveal evolution of bat adaptations.</title>
        <authorList>
            <person name="Jebb D."/>
            <person name="Huang Z."/>
            <person name="Pippel M."/>
            <person name="Hughes G.M."/>
            <person name="Lavrichenko K."/>
            <person name="Devanna P."/>
            <person name="Winkler S."/>
            <person name="Jermiin L.S."/>
            <person name="Skirmuntt E.C."/>
            <person name="Katzourakis A."/>
            <person name="Burkitt-Gray L."/>
            <person name="Ray D.A."/>
            <person name="Sullivan K.A.M."/>
            <person name="Roscito J.G."/>
            <person name="Kirilenko B.M."/>
            <person name="Davalos L.M."/>
            <person name="Corthals A.P."/>
            <person name="Power M.L."/>
            <person name="Jones G."/>
            <person name="Ransome R.D."/>
            <person name="Dechmann D.K.N."/>
            <person name="Locatelli A.G."/>
            <person name="Puechmaille S.J."/>
            <person name="Fedrigo O."/>
            <person name="Jarvis E.D."/>
            <person name="Hiller M."/>
            <person name="Vernes S.C."/>
            <person name="Myers E.W."/>
            <person name="Teeling E.C."/>
        </authorList>
    </citation>
    <scope>NUCLEOTIDE SEQUENCE [LARGE SCALE GENOMIC DNA]</scope>
    <source>
        <strain evidence="3">MRouAeg1</strain>
        <tissue evidence="3">Muscle</tissue>
    </source>
</reference>
<sequence>MGECTHGGFCNFMHLRPISWNLWQQLFGQGPRHRSPTRSHTRHRPQERKRRRSPHHRHGRF</sequence>